<evidence type="ECO:0000313" key="2">
    <source>
        <dbReference type="WBParaSite" id="ALUE_0001773801-mRNA-1"/>
    </source>
</evidence>
<accession>A0A0M3IH78</accession>
<evidence type="ECO:0000313" key="1">
    <source>
        <dbReference type="Proteomes" id="UP000036681"/>
    </source>
</evidence>
<protein>
    <submittedName>
        <fullName evidence="2">Transcriptional regulator</fullName>
    </submittedName>
</protein>
<name>A0A0M3IH78_ASCLU</name>
<proteinExistence type="predicted"/>
<dbReference type="Proteomes" id="UP000036681">
    <property type="component" value="Unplaced"/>
</dbReference>
<organism evidence="1 2">
    <name type="scientific">Ascaris lumbricoides</name>
    <name type="common">Giant roundworm</name>
    <dbReference type="NCBI Taxonomy" id="6252"/>
    <lineage>
        <taxon>Eukaryota</taxon>
        <taxon>Metazoa</taxon>
        <taxon>Ecdysozoa</taxon>
        <taxon>Nematoda</taxon>
        <taxon>Chromadorea</taxon>
        <taxon>Rhabditida</taxon>
        <taxon>Spirurina</taxon>
        <taxon>Ascaridomorpha</taxon>
        <taxon>Ascaridoidea</taxon>
        <taxon>Ascarididae</taxon>
        <taxon>Ascaris</taxon>
    </lineage>
</organism>
<dbReference type="WBParaSite" id="ALUE_0001773801-mRNA-1">
    <property type="protein sequence ID" value="ALUE_0001773801-mRNA-1"/>
    <property type="gene ID" value="ALUE_0001773801"/>
</dbReference>
<dbReference type="AlphaFoldDB" id="A0A0M3IH78"/>
<keyword evidence="1" id="KW-1185">Reference proteome</keyword>
<reference evidence="2" key="1">
    <citation type="submission" date="2017-02" db="UniProtKB">
        <authorList>
            <consortium name="WormBaseParasite"/>
        </authorList>
    </citation>
    <scope>IDENTIFICATION</scope>
</reference>
<sequence>MNLANYFLGMPDFPYRQISALNHATGFRKSLYWLLSTSDRGRNSS</sequence>